<dbReference type="EMBL" id="GBXM01022677">
    <property type="protein sequence ID" value="JAH85900.1"/>
    <property type="molecule type" value="Transcribed_RNA"/>
</dbReference>
<proteinExistence type="predicted"/>
<reference evidence="1" key="2">
    <citation type="journal article" date="2015" name="Fish Shellfish Immunol.">
        <title>Early steps in the European eel (Anguilla anguilla)-Vibrio vulnificus interaction in the gills: Role of the RtxA13 toxin.</title>
        <authorList>
            <person name="Callol A."/>
            <person name="Pajuelo D."/>
            <person name="Ebbesson L."/>
            <person name="Teles M."/>
            <person name="MacKenzie S."/>
            <person name="Amaro C."/>
        </authorList>
    </citation>
    <scope>NUCLEOTIDE SEQUENCE</scope>
</reference>
<dbReference type="AlphaFoldDB" id="A0A0E9W8L1"/>
<protein>
    <submittedName>
        <fullName evidence="1">Uncharacterized protein</fullName>
    </submittedName>
</protein>
<sequence>MHKQESGHHVGPSTPSALHIVLNIPLPRLPSVVKHCQLTTGIRFQNTQRPKVM</sequence>
<name>A0A0E9W8L1_ANGAN</name>
<reference evidence="1" key="1">
    <citation type="submission" date="2014-11" db="EMBL/GenBank/DDBJ databases">
        <authorList>
            <person name="Amaro Gonzalez C."/>
        </authorList>
    </citation>
    <scope>NUCLEOTIDE SEQUENCE</scope>
</reference>
<organism evidence="1">
    <name type="scientific">Anguilla anguilla</name>
    <name type="common">European freshwater eel</name>
    <name type="synonym">Muraena anguilla</name>
    <dbReference type="NCBI Taxonomy" id="7936"/>
    <lineage>
        <taxon>Eukaryota</taxon>
        <taxon>Metazoa</taxon>
        <taxon>Chordata</taxon>
        <taxon>Craniata</taxon>
        <taxon>Vertebrata</taxon>
        <taxon>Euteleostomi</taxon>
        <taxon>Actinopterygii</taxon>
        <taxon>Neopterygii</taxon>
        <taxon>Teleostei</taxon>
        <taxon>Anguilliformes</taxon>
        <taxon>Anguillidae</taxon>
        <taxon>Anguilla</taxon>
    </lineage>
</organism>
<evidence type="ECO:0000313" key="1">
    <source>
        <dbReference type="EMBL" id="JAH85900.1"/>
    </source>
</evidence>
<accession>A0A0E9W8L1</accession>